<evidence type="ECO:0000256" key="5">
    <source>
        <dbReference type="ARBA" id="ARBA00022692"/>
    </source>
</evidence>
<dbReference type="InterPro" id="IPR003691">
    <property type="entry name" value="FluC"/>
</dbReference>
<evidence type="ECO:0000313" key="14">
    <source>
        <dbReference type="EMBL" id="CAG4902137.1"/>
    </source>
</evidence>
<dbReference type="PANTHER" id="PTHR28259:SF1">
    <property type="entry name" value="FLUORIDE EXPORT PROTEIN 1-RELATED"/>
    <property type="match status" value="1"/>
</dbReference>
<keyword evidence="4" id="KW-0997">Cell inner membrane</keyword>
<proteinExistence type="inferred from homology"/>
<accession>A0A9N8RXI3</accession>
<dbReference type="Proteomes" id="UP000789704">
    <property type="component" value="Unassembled WGS sequence"/>
</dbReference>
<protein>
    <recommendedName>
        <fullName evidence="13">Fluoride-specific ion channel FluC</fullName>
    </recommendedName>
</protein>
<dbReference type="GO" id="GO:0046872">
    <property type="term" value="F:metal ion binding"/>
    <property type="evidence" value="ECO:0007669"/>
    <property type="project" value="UniProtKB-KW"/>
</dbReference>
<evidence type="ECO:0000256" key="9">
    <source>
        <dbReference type="ARBA" id="ARBA00023136"/>
    </source>
</evidence>
<evidence type="ECO:0000256" key="13">
    <source>
        <dbReference type="HAMAP-Rule" id="MF_00454"/>
    </source>
</evidence>
<comment type="similarity">
    <text evidence="11 13">Belongs to the fluoride channel Fluc/FEX (TC 1.A.43) family.</text>
</comment>
<dbReference type="HAMAP" id="MF_00454">
    <property type="entry name" value="FluC"/>
    <property type="match status" value="1"/>
</dbReference>
<feature type="transmembrane region" description="Helical" evidence="13">
    <location>
        <begin position="160"/>
        <end position="178"/>
    </location>
</feature>
<dbReference type="GO" id="GO:0140114">
    <property type="term" value="P:cellular detoxification of fluoride"/>
    <property type="evidence" value="ECO:0007669"/>
    <property type="project" value="UniProtKB-UniRule"/>
</dbReference>
<keyword evidence="5 13" id="KW-0812">Transmembrane</keyword>
<keyword evidence="2 13" id="KW-0813">Transport</keyword>
<comment type="subcellular location">
    <subcellularLocation>
        <location evidence="1 13">Cell membrane</location>
        <topology evidence="1 13">Multi-pass membrane protein</topology>
    </subcellularLocation>
</comment>
<feature type="binding site" evidence="13">
    <location>
        <position position="173"/>
    </location>
    <ligand>
        <name>Na(+)</name>
        <dbReference type="ChEBI" id="CHEBI:29101"/>
        <note>structural</note>
    </ligand>
</feature>
<evidence type="ECO:0000256" key="12">
    <source>
        <dbReference type="ARBA" id="ARBA00035585"/>
    </source>
</evidence>
<dbReference type="NCBIfam" id="NF010792">
    <property type="entry name" value="PRK14196.1"/>
    <property type="match status" value="1"/>
</dbReference>
<dbReference type="Pfam" id="PF02537">
    <property type="entry name" value="CRCB"/>
    <property type="match status" value="1"/>
</dbReference>
<evidence type="ECO:0000256" key="3">
    <source>
        <dbReference type="ARBA" id="ARBA00022475"/>
    </source>
</evidence>
<keyword evidence="9 13" id="KW-0472">Membrane</keyword>
<comment type="catalytic activity">
    <reaction evidence="12">
        <text>fluoride(in) = fluoride(out)</text>
        <dbReference type="Rhea" id="RHEA:76159"/>
        <dbReference type="ChEBI" id="CHEBI:17051"/>
    </reaction>
    <physiologicalReaction direction="left-to-right" evidence="12">
        <dbReference type="Rhea" id="RHEA:76160"/>
    </physiologicalReaction>
</comment>
<gene>
    <name evidence="13 14" type="primary">crcB</name>
    <name evidence="13" type="synonym">fluC</name>
    <name evidence="14" type="ORF">LMG31841_03073</name>
</gene>
<feature type="transmembrane region" description="Helical" evidence="13">
    <location>
        <begin position="198"/>
        <end position="219"/>
    </location>
</feature>
<comment type="function">
    <text evidence="13">Fluoride-specific ion channel. Important for reducing fluoride concentration in the cell, thus reducing its toxicity.</text>
</comment>
<keyword evidence="15" id="KW-1185">Reference proteome</keyword>
<dbReference type="AlphaFoldDB" id="A0A9N8RXI3"/>
<name>A0A9N8RXI3_9BURK</name>
<evidence type="ECO:0000256" key="6">
    <source>
        <dbReference type="ARBA" id="ARBA00022989"/>
    </source>
</evidence>
<evidence type="ECO:0000256" key="1">
    <source>
        <dbReference type="ARBA" id="ARBA00004651"/>
    </source>
</evidence>
<evidence type="ECO:0000256" key="11">
    <source>
        <dbReference type="ARBA" id="ARBA00035120"/>
    </source>
</evidence>
<dbReference type="NCBIfam" id="TIGR00494">
    <property type="entry name" value="crcB"/>
    <property type="match status" value="1"/>
</dbReference>
<evidence type="ECO:0000256" key="10">
    <source>
        <dbReference type="ARBA" id="ARBA00023303"/>
    </source>
</evidence>
<dbReference type="GO" id="GO:0062054">
    <property type="term" value="F:fluoride channel activity"/>
    <property type="evidence" value="ECO:0007669"/>
    <property type="project" value="UniProtKB-UniRule"/>
</dbReference>
<organism evidence="14 15">
    <name type="scientific">Paraburkholderia saeva</name>
    <dbReference type="NCBI Taxonomy" id="2777537"/>
    <lineage>
        <taxon>Bacteria</taxon>
        <taxon>Pseudomonadati</taxon>
        <taxon>Pseudomonadota</taxon>
        <taxon>Betaproteobacteria</taxon>
        <taxon>Burkholderiales</taxon>
        <taxon>Burkholderiaceae</taxon>
        <taxon>Paraburkholderia</taxon>
    </lineage>
</organism>
<sequence>MRRRARVPEKDRSAGGLRFILVHTARVTVPIRVKPVAARWEGVPVIDCGPEMAFSVVLKPPLWLMMPALIRETGGQRHVCPHTPRFIDPPGSLKTMYLSILAVGLGGALGSLLRWFLGLRLNTLLPELPLGTLASNIIAGYVIGVAVAGFARYPGLAPEWRLFVITGLMGGLSTFSTFSAEVVSHLQQGRPGWAVAEIAVHVGSSLAMTLLGIGTVALITR</sequence>
<keyword evidence="7 13" id="KW-0915">Sodium</keyword>
<feature type="transmembrane region" description="Helical" evidence="13">
    <location>
        <begin position="128"/>
        <end position="148"/>
    </location>
</feature>
<dbReference type="GO" id="GO:0005886">
    <property type="term" value="C:plasma membrane"/>
    <property type="evidence" value="ECO:0007669"/>
    <property type="project" value="UniProtKB-SubCell"/>
</dbReference>
<evidence type="ECO:0000256" key="8">
    <source>
        <dbReference type="ARBA" id="ARBA00023065"/>
    </source>
</evidence>
<keyword evidence="13" id="KW-0479">Metal-binding</keyword>
<comment type="caution">
    <text evidence="14">The sequence shown here is derived from an EMBL/GenBank/DDBJ whole genome shotgun (WGS) entry which is preliminary data.</text>
</comment>
<keyword evidence="10 13" id="KW-0407">Ion channel</keyword>
<reference evidence="14" key="1">
    <citation type="submission" date="2021-04" db="EMBL/GenBank/DDBJ databases">
        <authorList>
            <person name="Vanwijnsberghe S."/>
        </authorList>
    </citation>
    <scope>NUCLEOTIDE SEQUENCE</scope>
    <source>
        <strain evidence="14">LMG 31841</strain>
    </source>
</reference>
<comment type="activity regulation">
    <text evidence="13">Na(+) is not transported, but it plays an essential structural role and its presence is essential for fluoride channel function.</text>
</comment>
<feature type="transmembrane region" description="Helical" evidence="13">
    <location>
        <begin position="95"/>
        <end position="116"/>
    </location>
</feature>
<keyword evidence="6 13" id="KW-1133">Transmembrane helix</keyword>
<evidence type="ECO:0000256" key="7">
    <source>
        <dbReference type="ARBA" id="ARBA00023053"/>
    </source>
</evidence>
<evidence type="ECO:0000256" key="2">
    <source>
        <dbReference type="ARBA" id="ARBA00022448"/>
    </source>
</evidence>
<feature type="binding site" evidence="13">
    <location>
        <position position="170"/>
    </location>
    <ligand>
        <name>Na(+)</name>
        <dbReference type="ChEBI" id="CHEBI:29101"/>
        <note>structural</note>
    </ligand>
</feature>
<dbReference type="PANTHER" id="PTHR28259">
    <property type="entry name" value="FLUORIDE EXPORT PROTEIN 1-RELATED"/>
    <property type="match status" value="1"/>
</dbReference>
<evidence type="ECO:0000313" key="15">
    <source>
        <dbReference type="Proteomes" id="UP000789704"/>
    </source>
</evidence>
<dbReference type="EMBL" id="CAJQZC010000005">
    <property type="protein sequence ID" value="CAG4902137.1"/>
    <property type="molecule type" value="Genomic_DNA"/>
</dbReference>
<keyword evidence="8 13" id="KW-0406">Ion transport</keyword>
<keyword evidence="3 13" id="KW-1003">Cell membrane</keyword>
<evidence type="ECO:0000256" key="4">
    <source>
        <dbReference type="ARBA" id="ARBA00022519"/>
    </source>
</evidence>